<protein>
    <submittedName>
        <fullName evidence="15">Uncharacterized protein LOC115622453</fullName>
    </submittedName>
</protein>
<dbReference type="SMART" id="SM01265">
    <property type="entry name" value="Mab-21"/>
    <property type="match status" value="1"/>
</dbReference>
<dbReference type="GO" id="GO:0005525">
    <property type="term" value="F:GTP binding"/>
    <property type="evidence" value="ECO:0007669"/>
    <property type="project" value="UniProtKB-KW"/>
</dbReference>
<evidence type="ECO:0000313" key="14">
    <source>
        <dbReference type="Proteomes" id="UP000504634"/>
    </source>
</evidence>
<evidence type="ECO:0000256" key="2">
    <source>
        <dbReference type="ARBA" id="ARBA00001946"/>
    </source>
</evidence>
<dbReference type="Pfam" id="PF03281">
    <property type="entry name" value="Mab-21"/>
    <property type="match status" value="1"/>
</dbReference>
<comment type="cofactor">
    <cofactor evidence="1">
        <name>Mn(2+)</name>
        <dbReference type="ChEBI" id="CHEBI:29035"/>
    </cofactor>
</comment>
<dbReference type="InterPro" id="IPR046906">
    <property type="entry name" value="Mab-21_HhH/H2TH-like"/>
</dbReference>
<evidence type="ECO:0000256" key="3">
    <source>
        <dbReference type="ARBA" id="ARBA00008307"/>
    </source>
</evidence>
<sequence length="368" mass="43303">MTSSDSECEFTFGEGIEYALQEISIDSQDRQIFTRDAQTIQNAFIQAISRYDPTFKNAFRGLSLGGSFLDDIRIELPDEFDMHVKIVLPFEVEPIRVSNYPGYVFLRVGNRYARHHCIQTYGADGKFINRELIQTWFRTNISAVMNELQNIRCGNRSYSLKYTAHGYGVAHTLVATERRRRHRKIYFDFVPVFEFEACEWPRHFSRVPNAGRTWLAVPRKYMGKNVNDSRSFMVCAPHWERLVLHKKQNLKDSLRLMKAFRNANDMPHLVSYMIKTLYLNAVEERKTNWNQAPGRILIRLMVELLMDLLDGFQEFYLAPDHNNFSNISREEIQEYKRIVGRTLKKLISRRNADYLTWDDLSNFFGVEC</sequence>
<dbReference type="PANTHER" id="PTHR10656:SF42">
    <property type="entry name" value="CYCLIC GMP-AMP SYNTHASE-LIKE PROTEIN-RELATED"/>
    <property type="match status" value="1"/>
</dbReference>
<dbReference type="InterPro" id="IPR046903">
    <property type="entry name" value="Mab-21-like_nuc_Trfase"/>
</dbReference>
<evidence type="ECO:0000259" key="13">
    <source>
        <dbReference type="Pfam" id="PF20266"/>
    </source>
</evidence>
<feature type="domain" description="Mab-21-like HhH/H2TH-like" evidence="13">
    <location>
        <begin position="250"/>
        <end position="338"/>
    </location>
</feature>
<dbReference type="GO" id="GO:0046872">
    <property type="term" value="F:metal ion binding"/>
    <property type="evidence" value="ECO:0007669"/>
    <property type="project" value="UniProtKB-KW"/>
</dbReference>
<evidence type="ECO:0000256" key="11">
    <source>
        <dbReference type="ARBA" id="ARBA00023211"/>
    </source>
</evidence>
<dbReference type="AlphaFoldDB" id="A0A6J2T5Q9"/>
<dbReference type="Gene3D" id="1.10.1410.40">
    <property type="match status" value="1"/>
</dbReference>
<organism evidence="14 15">
    <name type="scientific">Drosophila lebanonensis</name>
    <name type="common">Fruit fly</name>
    <name type="synonym">Scaptodrosophila lebanonensis</name>
    <dbReference type="NCBI Taxonomy" id="7225"/>
    <lineage>
        <taxon>Eukaryota</taxon>
        <taxon>Metazoa</taxon>
        <taxon>Ecdysozoa</taxon>
        <taxon>Arthropoda</taxon>
        <taxon>Hexapoda</taxon>
        <taxon>Insecta</taxon>
        <taxon>Pterygota</taxon>
        <taxon>Neoptera</taxon>
        <taxon>Endopterygota</taxon>
        <taxon>Diptera</taxon>
        <taxon>Brachycera</taxon>
        <taxon>Muscomorpha</taxon>
        <taxon>Ephydroidea</taxon>
        <taxon>Drosophilidae</taxon>
        <taxon>Scaptodrosophila</taxon>
    </lineage>
</organism>
<keyword evidence="8" id="KW-0067">ATP-binding</keyword>
<dbReference type="GeneID" id="115622453"/>
<name>A0A6J2T5Q9_DROLE</name>
<keyword evidence="14" id="KW-1185">Reference proteome</keyword>
<keyword evidence="10" id="KW-0342">GTP-binding</keyword>
<dbReference type="Gene3D" id="3.30.460.90">
    <property type="match status" value="1"/>
</dbReference>
<proteinExistence type="inferred from homology"/>
<comment type="cofactor">
    <cofactor evidence="2">
        <name>Mg(2+)</name>
        <dbReference type="ChEBI" id="CHEBI:18420"/>
    </cofactor>
</comment>
<evidence type="ECO:0000256" key="9">
    <source>
        <dbReference type="ARBA" id="ARBA00022842"/>
    </source>
</evidence>
<keyword evidence="4" id="KW-0808">Transferase</keyword>
<keyword evidence="11" id="KW-0464">Manganese</keyword>
<evidence type="ECO:0000256" key="4">
    <source>
        <dbReference type="ARBA" id="ARBA00022679"/>
    </source>
</evidence>
<comment type="similarity">
    <text evidence="3">Belongs to the mab-21 family.</text>
</comment>
<evidence type="ECO:0000256" key="1">
    <source>
        <dbReference type="ARBA" id="ARBA00001936"/>
    </source>
</evidence>
<feature type="domain" description="Mab-21-like nucleotidyltransferase" evidence="12">
    <location>
        <begin position="69"/>
        <end position="216"/>
    </location>
</feature>
<dbReference type="Proteomes" id="UP000504634">
    <property type="component" value="Unplaced"/>
</dbReference>
<reference evidence="15" key="1">
    <citation type="submission" date="2025-08" db="UniProtKB">
        <authorList>
            <consortium name="RefSeq"/>
        </authorList>
    </citation>
    <scope>IDENTIFICATION</scope>
    <source>
        <strain evidence="15">11010-0011.00</strain>
        <tissue evidence="15">Whole body</tissue>
    </source>
</reference>
<gene>
    <name evidence="15" type="primary">LOC115622453</name>
</gene>
<accession>A0A6J2T5Q9</accession>
<evidence type="ECO:0000256" key="5">
    <source>
        <dbReference type="ARBA" id="ARBA00022695"/>
    </source>
</evidence>
<keyword evidence="6" id="KW-0479">Metal-binding</keyword>
<keyword evidence="5" id="KW-0548">Nucleotidyltransferase</keyword>
<dbReference type="Pfam" id="PF20266">
    <property type="entry name" value="Mab-21_C"/>
    <property type="match status" value="1"/>
</dbReference>
<evidence type="ECO:0000256" key="6">
    <source>
        <dbReference type="ARBA" id="ARBA00022723"/>
    </source>
</evidence>
<dbReference type="InterPro" id="IPR024810">
    <property type="entry name" value="MAB21L/cGLR"/>
</dbReference>
<dbReference type="GO" id="GO:0005524">
    <property type="term" value="F:ATP binding"/>
    <property type="evidence" value="ECO:0007669"/>
    <property type="project" value="UniProtKB-KW"/>
</dbReference>
<dbReference type="OrthoDB" id="6054650at2759"/>
<evidence type="ECO:0000313" key="15">
    <source>
        <dbReference type="RefSeq" id="XP_030372256.1"/>
    </source>
</evidence>
<keyword evidence="7" id="KW-0547">Nucleotide-binding</keyword>
<dbReference type="GO" id="GO:0016779">
    <property type="term" value="F:nucleotidyltransferase activity"/>
    <property type="evidence" value="ECO:0007669"/>
    <property type="project" value="UniProtKB-KW"/>
</dbReference>
<dbReference type="PANTHER" id="PTHR10656">
    <property type="entry name" value="CELL FATE DETERMINING PROTEIN MAB21-RELATED"/>
    <property type="match status" value="1"/>
</dbReference>
<dbReference type="RefSeq" id="XP_030372256.1">
    <property type="nucleotide sequence ID" value="XM_030516396.1"/>
</dbReference>
<evidence type="ECO:0000256" key="7">
    <source>
        <dbReference type="ARBA" id="ARBA00022741"/>
    </source>
</evidence>
<evidence type="ECO:0000259" key="12">
    <source>
        <dbReference type="Pfam" id="PF03281"/>
    </source>
</evidence>
<evidence type="ECO:0000256" key="10">
    <source>
        <dbReference type="ARBA" id="ARBA00023134"/>
    </source>
</evidence>
<keyword evidence="9" id="KW-0460">Magnesium</keyword>
<evidence type="ECO:0000256" key="8">
    <source>
        <dbReference type="ARBA" id="ARBA00022840"/>
    </source>
</evidence>